<accession>W0V9V3</accession>
<dbReference type="STRING" id="1349767.GJA_3418"/>
<dbReference type="KEGG" id="jag:GJA_3418"/>
<keyword evidence="3" id="KW-1185">Reference proteome</keyword>
<dbReference type="RefSeq" id="WP_038493960.1">
    <property type="nucleotide sequence ID" value="NZ_BCTH01000055.1"/>
</dbReference>
<protein>
    <submittedName>
        <fullName evidence="2">Uncharacterized protein</fullName>
    </submittedName>
</protein>
<dbReference type="PATRIC" id="fig|1349767.4.peg.25"/>
<name>W0V9V3_9BURK</name>
<evidence type="ECO:0000256" key="1">
    <source>
        <dbReference type="SAM" id="MobiDB-lite"/>
    </source>
</evidence>
<evidence type="ECO:0000313" key="2">
    <source>
        <dbReference type="EMBL" id="CDG84037.1"/>
    </source>
</evidence>
<dbReference type="AlphaFoldDB" id="W0V9V3"/>
<dbReference type="Proteomes" id="UP000027604">
    <property type="component" value="Chromosome I"/>
</dbReference>
<dbReference type="HOGENOM" id="CLU_2012157_0_0_4"/>
<organism evidence="2 3">
    <name type="scientific">Janthinobacterium agaricidamnosum NBRC 102515 = DSM 9628</name>
    <dbReference type="NCBI Taxonomy" id="1349767"/>
    <lineage>
        <taxon>Bacteria</taxon>
        <taxon>Pseudomonadati</taxon>
        <taxon>Pseudomonadota</taxon>
        <taxon>Betaproteobacteria</taxon>
        <taxon>Burkholderiales</taxon>
        <taxon>Oxalobacteraceae</taxon>
        <taxon>Janthinobacterium</taxon>
    </lineage>
</organism>
<evidence type="ECO:0000313" key="3">
    <source>
        <dbReference type="Proteomes" id="UP000027604"/>
    </source>
</evidence>
<feature type="compositionally biased region" description="Basic and acidic residues" evidence="1">
    <location>
        <begin position="15"/>
        <end position="24"/>
    </location>
</feature>
<dbReference type="OrthoDB" id="4194413at2"/>
<feature type="region of interest" description="Disordered" evidence="1">
    <location>
        <begin position="1"/>
        <end position="29"/>
    </location>
</feature>
<sequence>METQEKAAGSNLAEKISEQPELQKSDGAGAQAANLSGASFSTYYTWRANGVFHAVPFANASIHPNSRVFVNISEFSTDAQHRFIGSARMAVYNIAPFEGGFYAWVEISWSSPLNIRFDVLVDP</sequence>
<dbReference type="EMBL" id="HG322949">
    <property type="protein sequence ID" value="CDG84037.1"/>
    <property type="molecule type" value="Genomic_DNA"/>
</dbReference>
<reference evidence="2 3" key="1">
    <citation type="journal article" date="2015" name="Genome Announc.">
        <title>Genome Sequence of Mushroom Soft-Rot Pathogen Janthinobacterium agaricidamnosum.</title>
        <authorList>
            <person name="Graupner K."/>
            <person name="Lackner G."/>
            <person name="Hertweck C."/>
        </authorList>
    </citation>
    <scope>NUCLEOTIDE SEQUENCE [LARGE SCALE GENOMIC DNA]</scope>
    <source>
        <strain evidence="3">NBRC 102515 / DSM 9628</strain>
    </source>
</reference>
<gene>
    <name evidence="2" type="ORF">GJA_3418</name>
</gene>
<proteinExistence type="predicted"/>